<dbReference type="GO" id="GO:0016787">
    <property type="term" value="F:hydrolase activity"/>
    <property type="evidence" value="ECO:0007669"/>
    <property type="project" value="UniProtKB-KW"/>
</dbReference>
<sequence length="80" mass="8947">MPWHTDFSAAESSHRHQAYFSETCKHSLRCTESEGPSTQSRSLGDSFHEAAESDVGHLDEVGFEDEYMPMSILPSILLAM</sequence>
<keyword evidence="2" id="KW-1185">Reference proteome</keyword>
<evidence type="ECO:0000313" key="2">
    <source>
        <dbReference type="Proteomes" id="UP001166674"/>
    </source>
</evidence>
<dbReference type="Proteomes" id="UP001166674">
    <property type="component" value="Unassembled WGS sequence"/>
</dbReference>
<protein>
    <submittedName>
        <fullName evidence="1">Ubiquitin carboxyl-terminal hydrolase 21-like</fullName>
    </submittedName>
</protein>
<dbReference type="AlphaFoldDB" id="A0AA41N700"/>
<proteinExistence type="predicted"/>
<name>A0AA41N700_SCICA</name>
<gene>
    <name evidence="1" type="ORF">SUZIE_179665</name>
</gene>
<comment type="caution">
    <text evidence="1">The sequence shown here is derived from an EMBL/GenBank/DDBJ whole genome shotgun (WGS) entry which is preliminary data.</text>
</comment>
<accession>A0AA41N700</accession>
<dbReference type="EMBL" id="JAATJV010395300">
    <property type="protein sequence ID" value="MBZ3884798.1"/>
    <property type="molecule type" value="Genomic_DNA"/>
</dbReference>
<reference evidence="1" key="1">
    <citation type="submission" date="2020-03" db="EMBL/GenBank/DDBJ databases">
        <title>Studies in the Genomics of Life Span.</title>
        <authorList>
            <person name="Glass D."/>
        </authorList>
    </citation>
    <scope>NUCLEOTIDE SEQUENCE</scope>
    <source>
        <strain evidence="1">SUZIE</strain>
        <tissue evidence="1">Muscle</tissue>
    </source>
</reference>
<evidence type="ECO:0000313" key="1">
    <source>
        <dbReference type="EMBL" id="MBZ3884798.1"/>
    </source>
</evidence>
<organism evidence="1 2">
    <name type="scientific">Sciurus carolinensis</name>
    <name type="common">Eastern gray squirrel</name>
    <dbReference type="NCBI Taxonomy" id="30640"/>
    <lineage>
        <taxon>Eukaryota</taxon>
        <taxon>Metazoa</taxon>
        <taxon>Chordata</taxon>
        <taxon>Craniata</taxon>
        <taxon>Vertebrata</taxon>
        <taxon>Euteleostomi</taxon>
        <taxon>Mammalia</taxon>
        <taxon>Eutheria</taxon>
        <taxon>Euarchontoglires</taxon>
        <taxon>Glires</taxon>
        <taxon>Rodentia</taxon>
        <taxon>Sciuromorpha</taxon>
        <taxon>Sciuridae</taxon>
        <taxon>Sciurinae</taxon>
        <taxon>Sciurini</taxon>
        <taxon>Sciurus</taxon>
    </lineage>
</organism>
<keyword evidence="1" id="KW-0378">Hydrolase</keyword>